<dbReference type="AlphaFoldDB" id="A0A0G1XYD4"/>
<dbReference type="PANTHER" id="PTHR21600">
    <property type="entry name" value="MITOCHONDRIAL RNA PSEUDOURIDINE SYNTHASE"/>
    <property type="match status" value="1"/>
</dbReference>
<evidence type="ECO:0000259" key="1">
    <source>
        <dbReference type="Pfam" id="PF00849"/>
    </source>
</evidence>
<dbReference type="InterPro" id="IPR006224">
    <property type="entry name" value="PsdUridine_synth_RluA-like_CS"/>
</dbReference>
<evidence type="ECO:0000313" key="3">
    <source>
        <dbReference type="Proteomes" id="UP000034600"/>
    </source>
</evidence>
<dbReference type="InterPro" id="IPR006145">
    <property type="entry name" value="PsdUridine_synth_RsuA/RluA"/>
</dbReference>
<dbReference type="GO" id="GO:0003796">
    <property type="term" value="F:lysozyme activity"/>
    <property type="evidence" value="ECO:0007669"/>
    <property type="project" value="UniProtKB-EC"/>
</dbReference>
<keyword evidence="2" id="KW-0413">Isomerase</keyword>
<dbReference type="EC" id="3.2.1.17" evidence="2"/>
<dbReference type="InterPro" id="IPR050188">
    <property type="entry name" value="RluA_PseudoU_synthase"/>
</dbReference>
<dbReference type="Gene3D" id="3.30.2350.10">
    <property type="entry name" value="Pseudouridine synthase"/>
    <property type="match status" value="1"/>
</dbReference>
<dbReference type="Pfam" id="PF00849">
    <property type="entry name" value="PseudoU_synth_2"/>
    <property type="match status" value="1"/>
</dbReference>
<keyword evidence="2" id="KW-0378">Hydrolase</keyword>
<comment type="caution">
    <text evidence="2">The sequence shown here is derived from an EMBL/GenBank/DDBJ whole genome shotgun (WGS) entry which is preliminary data.</text>
</comment>
<dbReference type="Proteomes" id="UP000034600">
    <property type="component" value="Unassembled WGS sequence"/>
</dbReference>
<dbReference type="EMBL" id="LCPO01000002">
    <property type="protein sequence ID" value="KKU99325.1"/>
    <property type="molecule type" value="Genomic_DNA"/>
</dbReference>
<accession>A0A0G1XYD4</accession>
<keyword evidence="2" id="KW-0326">Glycosidase</keyword>
<name>A0A0G1XYD4_9BACT</name>
<evidence type="ECO:0000313" key="2">
    <source>
        <dbReference type="EMBL" id="KKU99325.1"/>
    </source>
</evidence>
<dbReference type="InterPro" id="IPR020103">
    <property type="entry name" value="PsdUridine_synth_cat_dom_sf"/>
</dbReference>
<dbReference type="GO" id="GO:0160147">
    <property type="term" value="F:tRNA pseudouridine(38-40) synthase activity"/>
    <property type="evidence" value="ECO:0007669"/>
    <property type="project" value="UniProtKB-EC"/>
</dbReference>
<dbReference type="GO" id="GO:0000455">
    <property type="term" value="P:enzyme-directed rRNA pseudouridine synthesis"/>
    <property type="evidence" value="ECO:0007669"/>
    <property type="project" value="TreeGrafter"/>
</dbReference>
<dbReference type="EC" id="5.4.99.12" evidence="2"/>
<dbReference type="CDD" id="cd02869">
    <property type="entry name" value="PseudoU_synth_RluA_like"/>
    <property type="match status" value="1"/>
</dbReference>
<dbReference type="GO" id="GO:0003723">
    <property type="term" value="F:RNA binding"/>
    <property type="evidence" value="ECO:0007669"/>
    <property type="project" value="InterPro"/>
</dbReference>
<dbReference type="SUPFAM" id="SSF55120">
    <property type="entry name" value="Pseudouridine synthase"/>
    <property type="match status" value="1"/>
</dbReference>
<feature type="domain" description="Pseudouridine synthase RsuA/RluA-like" evidence="1">
    <location>
        <begin position="11"/>
        <end position="173"/>
    </location>
</feature>
<protein>
    <submittedName>
        <fullName evidence="2">Pseudouridine synthase, RluA family, ribosomal large subunit pseudouridine synthase D</fullName>
        <ecNumber evidence="2">3.2.1.17</ecNumber>
        <ecNumber evidence="2">5.4.99.12</ecNumber>
    </submittedName>
</protein>
<dbReference type="PROSITE" id="PS01129">
    <property type="entry name" value="PSI_RLU"/>
    <property type="match status" value="1"/>
</dbReference>
<reference evidence="2 3" key="1">
    <citation type="journal article" date="2015" name="Nature">
        <title>rRNA introns, odd ribosomes, and small enigmatic genomes across a large radiation of phyla.</title>
        <authorList>
            <person name="Brown C.T."/>
            <person name="Hug L.A."/>
            <person name="Thomas B.C."/>
            <person name="Sharon I."/>
            <person name="Castelle C.J."/>
            <person name="Singh A."/>
            <person name="Wilkins M.J."/>
            <person name="Williams K.H."/>
            <person name="Banfield J.F."/>
        </authorList>
    </citation>
    <scope>NUCLEOTIDE SEQUENCE [LARGE SCALE GENOMIC DNA]</scope>
</reference>
<dbReference type="PANTHER" id="PTHR21600:SF86">
    <property type="entry name" value="PSEUDOURIDINE SYNTHASE RSUA_RLUA-LIKE DOMAIN-CONTAINING PROTEIN"/>
    <property type="match status" value="1"/>
</dbReference>
<sequence length="230" mass="25762">MVSVIYEDENFIGLSKPAGVLVHKTAKNEQEETVADWLVNRYPEVKSVGDAPGVRPGLVHRLDKETSGVLVVARNQNSFKYLKGLFQEHKIIKKYVALVHGKLEGNGVINVPIGLKPGTVKRSVRAKNMKMVKEAVTEYRVLKNFEKSGEFFTLVELIPKTGRTHQLRVHLASIYHPVVGDILYGPKNNSLGMKRQFLHANSLEFVNQEGARLRLEAGLPRELEETLSAL</sequence>
<proteinExistence type="predicted"/>
<organism evidence="2 3">
    <name type="scientific">Candidatus Jorgensenbacteria bacterium GW2011_GWC1_48_8</name>
    <dbReference type="NCBI Taxonomy" id="1618666"/>
    <lineage>
        <taxon>Bacteria</taxon>
        <taxon>Candidatus Joergenseniibacteriota</taxon>
    </lineage>
</organism>
<gene>
    <name evidence="2" type="ORF">UY32_C0002G0061</name>
</gene>